<dbReference type="PROSITE" id="PS00216">
    <property type="entry name" value="SUGAR_TRANSPORT_1"/>
    <property type="match status" value="1"/>
</dbReference>
<evidence type="ECO:0000256" key="6">
    <source>
        <dbReference type="ARBA" id="ARBA00022989"/>
    </source>
</evidence>
<sequence>MSSTDARAKGGGAVVVILGALTALGPLSNDTYLPGLPDLTHDLHASASAGQLSLTACLLGLGLGQLFAGPISDAAGRRKPLLWGLAVYTVAALLCAVAPNIWLLVALRAIQGLGGAVGIVIAAAVVRDRHEGAAAARYFALLMLITGIAPVLAPVAGGQILRFTSWHGIFTLLGILGALMLAVVAVGLPETHPVARRRTGGLRATGPVFRRLLSDRVFVGYNLACGLAFAAMFAYIAGSPFVLQDIHGMSPQGFSAVFAVNAGGLVVAAQVCGRIVHRTGPRVLLATGLTGSCVGGLGLLVTVLAGGGLVPLLIALFVVVSSVGLVMPTATALALQEHGDSAGSAAALLGLSQHIIGAAVVPLVGLAGEGTAVPMGIVIAVLGSGALLCFAALTRGGGAAAPADASGTDSRAEQAAHA</sequence>
<keyword evidence="11" id="KW-1185">Reference proteome</keyword>
<protein>
    <submittedName>
        <fullName evidence="10">Multidrug effflux MFS transporter</fullName>
    </submittedName>
</protein>
<feature type="transmembrane region" description="Helical" evidence="8">
    <location>
        <begin position="138"/>
        <end position="160"/>
    </location>
</feature>
<evidence type="ECO:0000256" key="5">
    <source>
        <dbReference type="ARBA" id="ARBA00022692"/>
    </source>
</evidence>
<evidence type="ECO:0000256" key="4">
    <source>
        <dbReference type="ARBA" id="ARBA00022475"/>
    </source>
</evidence>
<dbReference type="SUPFAM" id="SSF103473">
    <property type="entry name" value="MFS general substrate transporter"/>
    <property type="match status" value="1"/>
</dbReference>
<feature type="domain" description="Major facilitator superfamily (MFS) profile" evidence="9">
    <location>
        <begin position="14"/>
        <end position="395"/>
    </location>
</feature>
<dbReference type="PROSITE" id="PS50850">
    <property type="entry name" value="MFS"/>
    <property type="match status" value="1"/>
</dbReference>
<name>A0ABW2FUK9_9ACTN</name>
<accession>A0ABW2FUK9</accession>
<gene>
    <name evidence="10" type="ORF">ACFQMG_15460</name>
</gene>
<comment type="similarity">
    <text evidence="2">Belongs to the major facilitator superfamily. Bcr/CmlA family.</text>
</comment>
<dbReference type="RefSeq" id="WP_345706696.1">
    <property type="nucleotide sequence ID" value="NZ_BAABKV010000001.1"/>
</dbReference>
<feature type="transmembrane region" description="Helical" evidence="8">
    <location>
        <begin position="373"/>
        <end position="393"/>
    </location>
</feature>
<evidence type="ECO:0000313" key="10">
    <source>
        <dbReference type="EMBL" id="MFC7180954.1"/>
    </source>
</evidence>
<evidence type="ECO:0000256" key="1">
    <source>
        <dbReference type="ARBA" id="ARBA00004651"/>
    </source>
</evidence>
<proteinExistence type="inferred from homology"/>
<evidence type="ECO:0000313" key="11">
    <source>
        <dbReference type="Proteomes" id="UP001596435"/>
    </source>
</evidence>
<feature type="transmembrane region" description="Helical" evidence="8">
    <location>
        <begin position="166"/>
        <end position="188"/>
    </location>
</feature>
<comment type="subcellular location">
    <subcellularLocation>
        <location evidence="1">Cell membrane</location>
        <topology evidence="1">Multi-pass membrane protein</topology>
    </subcellularLocation>
</comment>
<dbReference type="InterPro" id="IPR004812">
    <property type="entry name" value="Efflux_drug-R_Bcr/CmlA"/>
</dbReference>
<comment type="caution">
    <text evidence="10">The sequence shown here is derived from an EMBL/GenBank/DDBJ whole genome shotgun (WGS) entry which is preliminary data.</text>
</comment>
<dbReference type="InterPro" id="IPR005829">
    <property type="entry name" value="Sugar_transporter_CS"/>
</dbReference>
<dbReference type="InterPro" id="IPR011701">
    <property type="entry name" value="MFS"/>
</dbReference>
<dbReference type="Gene3D" id="1.20.1720.10">
    <property type="entry name" value="Multidrug resistance protein D"/>
    <property type="match status" value="1"/>
</dbReference>
<feature type="transmembrane region" description="Helical" evidence="8">
    <location>
        <begin position="81"/>
        <end position="103"/>
    </location>
</feature>
<dbReference type="Proteomes" id="UP001596435">
    <property type="component" value="Unassembled WGS sequence"/>
</dbReference>
<dbReference type="Pfam" id="PF07690">
    <property type="entry name" value="MFS_1"/>
    <property type="match status" value="1"/>
</dbReference>
<dbReference type="EMBL" id="JBHTAJ010000025">
    <property type="protein sequence ID" value="MFC7180954.1"/>
    <property type="molecule type" value="Genomic_DNA"/>
</dbReference>
<feature type="transmembrane region" description="Helical" evidence="8">
    <location>
        <begin position="283"/>
        <end position="306"/>
    </location>
</feature>
<feature type="transmembrane region" description="Helical" evidence="8">
    <location>
        <begin position="49"/>
        <end position="69"/>
    </location>
</feature>
<keyword evidence="3" id="KW-0813">Transport</keyword>
<feature type="transmembrane region" description="Helical" evidence="8">
    <location>
        <begin position="256"/>
        <end position="276"/>
    </location>
</feature>
<dbReference type="NCBIfam" id="TIGR00710">
    <property type="entry name" value="efflux_Bcr_CflA"/>
    <property type="match status" value="1"/>
</dbReference>
<dbReference type="InterPro" id="IPR036259">
    <property type="entry name" value="MFS_trans_sf"/>
</dbReference>
<keyword evidence="4" id="KW-1003">Cell membrane</keyword>
<feature type="transmembrane region" description="Helical" evidence="8">
    <location>
        <begin position="109"/>
        <end position="126"/>
    </location>
</feature>
<keyword evidence="6 8" id="KW-1133">Transmembrane helix</keyword>
<keyword evidence="5 8" id="KW-0812">Transmembrane</keyword>
<keyword evidence="7 8" id="KW-0472">Membrane</keyword>
<dbReference type="InterPro" id="IPR020846">
    <property type="entry name" value="MFS_dom"/>
</dbReference>
<reference evidence="11" key="1">
    <citation type="journal article" date="2019" name="Int. J. Syst. Evol. Microbiol.">
        <title>The Global Catalogue of Microorganisms (GCM) 10K type strain sequencing project: providing services to taxonomists for standard genome sequencing and annotation.</title>
        <authorList>
            <consortium name="The Broad Institute Genomics Platform"/>
            <consortium name="The Broad Institute Genome Sequencing Center for Infectious Disease"/>
            <person name="Wu L."/>
            <person name="Ma J."/>
        </authorList>
    </citation>
    <scope>NUCLEOTIDE SEQUENCE [LARGE SCALE GENOMIC DNA]</scope>
    <source>
        <strain evidence="11">CGMCC 1.12859</strain>
    </source>
</reference>
<feature type="transmembrane region" description="Helical" evidence="8">
    <location>
        <begin position="312"/>
        <end position="335"/>
    </location>
</feature>
<organism evidence="10 11">
    <name type="scientific">Kitasatospora paranensis</name>
    <dbReference type="NCBI Taxonomy" id="258053"/>
    <lineage>
        <taxon>Bacteria</taxon>
        <taxon>Bacillati</taxon>
        <taxon>Actinomycetota</taxon>
        <taxon>Actinomycetes</taxon>
        <taxon>Kitasatosporales</taxon>
        <taxon>Streptomycetaceae</taxon>
        <taxon>Kitasatospora</taxon>
    </lineage>
</organism>
<dbReference type="PANTHER" id="PTHR23502:SF132">
    <property type="entry name" value="POLYAMINE TRANSPORTER 2-RELATED"/>
    <property type="match status" value="1"/>
</dbReference>
<dbReference type="CDD" id="cd17320">
    <property type="entry name" value="MFS_MdfA_MDR_like"/>
    <property type="match status" value="1"/>
</dbReference>
<feature type="transmembrane region" description="Helical" evidence="8">
    <location>
        <begin position="12"/>
        <end position="29"/>
    </location>
</feature>
<dbReference type="PANTHER" id="PTHR23502">
    <property type="entry name" value="MAJOR FACILITATOR SUPERFAMILY"/>
    <property type="match status" value="1"/>
</dbReference>
<evidence type="ECO:0000256" key="7">
    <source>
        <dbReference type="ARBA" id="ARBA00023136"/>
    </source>
</evidence>
<evidence type="ECO:0000256" key="3">
    <source>
        <dbReference type="ARBA" id="ARBA00022448"/>
    </source>
</evidence>
<evidence type="ECO:0000256" key="8">
    <source>
        <dbReference type="SAM" id="Phobius"/>
    </source>
</evidence>
<feature type="transmembrane region" description="Helical" evidence="8">
    <location>
        <begin position="218"/>
        <end position="236"/>
    </location>
</feature>
<evidence type="ECO:0000256" key="2">
    <source>
        <dbReference type="ARBA" id="ARBA00006236"/>
    </source>
</evidence>
<evidence type="ECO:0000259" key="9">
    <source>
        <dbReference type="PROSITE" id="PS50850"/>
    </source>
</evidence>
<feature type="transmembrane region" description="Helical" evidence="8">
    <location>
        <begin position="347"/>
        <end position="367"/>
    </location>
</feature>